<evidence type="ECO:0000313" key="7">
    <source>
        <dbReference type="Proteomes" id="UP000034287"/>
    </source>
</evidence>
<evidence type="ECO:0000256" key="4">
    <source>
        <dbReference type="ARBA" id="ARBA00023136"/>
    </source>
</evidence>
<feature type="transmembrane region" description="Helical" evidence="5">
    <location>
        <begin position="44"/>
        <end position="62"/>
    </location>
</feature>
<sequence length="79" mass="9145">MFRNRIRKEAGTNVPAPVAVQWLANFTITSFYPFMMEMSSSMTYGFYALMCVFSGVFVWKFVPETKGKTLEELEAVWVK</sequence>
<dbReference type="SUPFAM" id="SSF103473">
    <property type="entry name" value="MFS general substrate transporter"/>
    <property type="match status" value="1"/>
</dbReference>
<name>A0A0M2SMX8_9STAP</name>
<dbReference type="Pfam" id="PF00083">
    <property type="entry name" value="Sugar_tr"/>
    <property type="match status" value="1"/>
</dbReference>
<dbReference type="PANTHER" id="PTHR48022">
    <property type="entry name" value="PLASTIDIC GLUCOSE TRANSPORTER 4"/>
    <property type="match status" value="1"/>
</dbReference>
<dbReference type="InterPro" id="IPR050360">
    <property type="entry name" value="MFS_Sugar_Transporters"/>
</dbReference>
<evidence type="ECO:0000256" key="2">
    <source>
        <dbReference type="ARBA" id="ARBA00022692"/>
    </source>
</evidence>
<dbReference type="Gene3D" id="1.20.1250.20">
    <property type="entry name" value="MFS general substrate transporter like domains"/>
    <property type="match status" value="1"/>
</dbReference>
<accession>A0A0M2SMX8</accession>
<dbReference type="PANTHER" id="PTHR48022:SF2">
    <property type="entry name" value="PLASTIDIC GLUCOSE TRANSPORTER 4"/>
    <property type="match status" value="1"/>
</dbReference>
<evidence type="ECO:0000256" key="1">
    <source>
        <dbReference type="ARBA" id="ARBA00004141"/>
    </source>
</evidence>
<dbReference type="GO" id="GO:0016020">
    <property type="term" value="C:membrane"/>
    <property type="evidence" value="ECO:0007669"/>
    <property type="project" value="UniProtKB-SubCell"/>
</dbReference>
<dbReference type="STRING" id="1432562.WN59_05130"/>
<dbReference type="InterPro" id="IPR036259">
    <property type="entry name" value="MFS_trans_sf"/>
</dbReference>
<evidence type="ECO:0000256" key="3">
    <source>
        <dbReference type="ARBA" id="ARBA00022989"/>
    </source>
</evidence>
<protein>
    <recommendedName>
        <fullName evidence="8">Major facilitator superfamily (MFS) profile domain-containing protein</fullName>
    </recommendedName>
</protein>
<organism evidence="6 7">
    <name type="scientific">Salinicoccus sediminis</name>
    <dbReference type="NCBI Taxonomy" id="1432562"/>
    <lineage>
        <taxon>Bacteria</taxon>
        <taxon>Bacillati</taxon>
        <taxon>Bacillota</taxon>
        <taxon>Bacilli</taxon>
        <taxon>Bacillales</taxon>
        <taxon>Staphylococcaceae</taxon>
        <taxon>Salinicoccus</taxon>
    </lineage>
</organism>
<gene>
    <name evidence="6" type="ORF">WN59_05130</name>
</gene>
<evidence type="ECO:0000313" key="6">
    <source>
        <dbReference type="EMBL" id="KKK35021.1"/>
    </source>
</evidence>
<dbReference type="OrthoDB" id="9783823at2"/>
<comment type="subcellular location">
    <subcellularLocation>
        <location evidence="1">Membrane</location>
        <topology evidence="1">Multi-pass membrane protein</topology>
    </subcellularLocation>
</comment>
<evidence type="ECO:0000256" key="5">
    <source>
        <dbReference type="SAM" id="Phobius"/>
    </source>
</evidence>
<dbReference type="EMBL" id="LAYZ01000002">
    <property type="protein sequence ID" value="KKK35021.1"/>
    <property type="molecule type" value="Genomic_DNA"/>
</dbReference>
<keyword evidence="7" id="KW-1185">Reference proteome</keyword>
<dbReference type="PATRIC" id="fig|1432562.3.peg.1015"/>
<proteinExistence type="predicted"/>
<keyword evidence="3 5" id="KW-1133">Transmembrane helix</keyword>
<evidence type="ECO:0008006" key="8">
    <source>
        <dbReference type="Google" id="ProtNLM"/>
    </source>
</evidence>
<dbReference type="Proteomes" id="UP000034287">
    <property type="component" value="Unassembled WGS sequence"/>
</dbReference>
<keyword evidence="2 5" id="KW-0812">Transmembrane</keyword>
<dbReference type="AlphaFoldDB" id="A0A0M2SMX8"/>
<comment type="caution">
    <text evidence="6">The sequence shown here is derived from an EMBL/GenBank/DDBJ whole genome shotgun (WGS) entry which is preliminary data.</text>
</comment>
<dbReference type="GO" id="GO:0005351">
    <property type="term" value="F:carbohydrate:proton symporter activity"/>
    <property type="evidence" value="ECO:0007669"/>
    <property type="project" value="TreeGrafter"/>
</dbReference>
<reference evidence="6 7" key="1">
    <citation type="submission" date="2015-04" db="EMBL/GenBank/DDBJ databases">
        <title>Taxonomic description and genome sequence of Salinicoccus sediminis sp. nov., a novel hyper halotolerant bacterium isolated from marine sediment.</title>
        <authorList>
            <person name="Mathan Kumar R."/>
            <person name="Kaur G."/>
            <person name="Kumar N."/>
            <person name="Kumar A."/>
            <person name="Singh N.K."/>
            <person name="Kaur N."/>
            <person name="Mayilraj S."/>
        </authorList>
    </citation>
    <scope>NUCLEOTIDE SEQUENCE [LARGE SCALE GENOMIC DNA]</scope>
    <source>
        <strain evidence="6 7">SV-16</strain>
    </source>
</reference>
<keyword evidence="4 5" id="KW-0472">Membrane</keyword>
<feature type="transmembrane region" description="Helical" evidence="5">
    <location>
        <begin position="12"/>
        <end position="32"/>
    </location>
</feature>
<dbReference type="InterPro" id="IPR005828">
    <property type="entry name" value="MFS_sugar_transport-like"/>
</dbReference>